<keyword evidence="3" id="KW-1185">Reference proteome</keyword>
<dbReference type="Proteomes" id="UP001519460">
    <property type="component" value="Unassembled WGS sequence"/>
</dbReference>
<sequence length="82" mass="9020">MGDGRLRNCSRQPAGPWTRTLASSRTPERFITYPVAVAKGQPACCMEIGSAACWMGKTTCRRSNWTLGRPGGDEHKNILCLH</sequence>
<evidence type="ECO:0000313" key="3">
    <source>
        <dbReference type="Proteomes" id="UP001519460"/>
    </source>
</evidence>
<feature type="region of interest" description="Disordered" evidence="1">
    <location>
        <begin position="1"/>
        <end position="21"/>
    </location>
</feature>
<evidence type="ECO:0000256" key="1">
    <source>
        <dbReference type="SAM" id="MobiDB-lite"/>
    </source>
</evidence>
<gene>
    <name evidence="2" type="ORF">BaRGS_00003410</name>
</gene>
<organism evidence="2 3">
    <name type="scientific">Batillaria attramentaria</name>
    <dbReference type="NCBI Taxonomy" id="370345"/>
    <lineage>
        <taxon>Eukaryota</taxon>
        <taxon>Metazoa</taxon>
        <taxon>Spiralia</taxon>
        <taxon>Lophotrochozoa</taxon>
        <taxon>Mollusca</taxon>
        <taxon>Gastropoda</taxon>
        <taxon>Caenogastropoda</taxon>
        <taxon>Sorbeoconcha</taxon>
        <taxon>Cerithioidea</taxon>
        <taxon>Batillariidae</taxon>
        <taxon>Batillaria</taxon>
    </lineage>
</organism>
<comment type="caution">
    <text evidence="2">The sequence shown here is derived from an EMBL/GenBank/DDBJ whole genome shotgun (WGS) entry which is preliminary data.</text>
</comment>
<name>A0ABD0M1R0_9CAEN</name>
<evidence type="ECO:0000313" key="2">
    <source>
        <dbReference type="EMBL" id="KAK7505248.1"/>
    </source>
</evidence>
<dbReference type="AlphaFoldDB" id="A0ABD0M1R0"/>
<reference evidence="2 3" key="1">
    <citation type="journal article" date="2023" name="Sci. Data">
        <title>Genome assembly of the Korean intertidal mud-creeper Batillaria attramentaria.</title>
        <authorList>
            <person name="Patra A.K."/>
            <person name="Ho P.T."/>
            <person name="Jun S."/>
            <person name="Lee S.J."/>
            <person name="Kim Y."/>
            <person name="Won Y.J."/>
        </authorList>
    </citation>
    <scope>NUCLEOTIDE SEQUENCE [LARGE SCALE GENOMIC DNA]</scope>
    <source>
        <strain evidence="2">Wonlab-2016</strain>
    </source>
</reference>
<protein>
    <submittedName>
        <fullName evidence="2">Uncharacterized protein</fullName>
    </submittedName>
</protein>
<dbReference type="EMBL" id="JACVVK020000011">
    <property type="protein sequence ID" value="KAK7505248.1"/>
    <property type="molecule type" value="Genomic_DNA"/>
</dbReference>
<proteinExistence type="predicted"/>
<accession>A0ABD0M1R0</accession>